<evidence type="ECO:0000256" key="4">
    <source>
        <dbReference type="ARBA" id="ARBA00022475"/>
    </source>
</evidence>
<dbReference type="InterPro" id="IPR003439">
    <property type="entry name" value="ABC_transporter-like_ATP-bd"/>
</dbReference>
<dbReference type="Pfam" id="PF00005">
    <property type="entry name" value="ABC_tran"/>
    <property type="match status" value="1"/>
</dbReference>
<dbReference type="Proteomes" id="UP001321786">
    <property type="component" value="Chromosome"/>
</dbReference>
<dbReference type="AlphaFoldDB" id="A0AAU9E4E8"/>
<protein>
    <submittedName>
        <fullName evidence="9">ABC transporter ATP-binding protein</fullName>
    </submittedName>
</protein>
<keyword evidence="6 9" id="KW-0067">ATP-binding</keyword>
<organism evidence="9 10">
    <name type="scientific">Helicovermis profundi</name>
    <dbReference type="NCBI Taxonomy" id="3065157"/>
    <lineage>
        <taxon>Bacteria</taxon>
        <taxon>Bacillati</taxon>
        <taxon>Bacillota</taxon>
        <taxon>Clostridia</taxon>
        <taxon>Helicovermis</taxon>
    </lineage>
</organism>
<dbReference type="FunFam" id="3.40.50.300:FF:000016">
    <property type="entry name" value="Oligopeptide ABC transporter ATP-binding component"/>
    <property type="match status" value="1"/>
</dbReference>
<dbReference type="GO" id="GO:0005886">
    <property type="term" value="C:plasma membrane"/>
    <property type="evidence" value="ECO:0007669"/>
    <property type="project" value="UniProtKB-SubCell"/>
</dbReference>
<sequence>MKEVLIVEKLHIMARDKNETVTIVEDVSFSIGEKEILSIVGESGCGKSMTALGLIGLLKKNQYISEGAILFKDKNFTDMTASDIRKICGKDIGIIFQEPMMSLNPFFKIGKQIEEPLVQHLKMSKKEARKRSVELLEEVGIHDASKVAKSYSHELSGGMKQRVLIAIAISCNPSLIIADEPTTALDVIIQAQILDLLKKLIFEREMSLLLISHDFGVISQMADKVAVMYAGEIIEIGTIDKIMSYPKHPYTKALLQAANEINTNCSRLSIIEGNVPRPGDLINGCKFANRCYKKENKCMKEKPHWYYHDGLKTKCWYA</sequence>
<evidence type="ECO:0000313" key="9">
    <source>
        <dbReference type="EMBL" id="BEP28138.1"/>
    </source>
</evidence>
<comment type="subcellular location">
    <subcellularLocation>
        <location evidence="1">Cell membrane</location>
        <topology evidence="1">Peripheral membrane protein</topology>
    </subcellularLocation>
</comment>
<keyword evidence="4" id="KW-1003">Cell membrane</keyword>
<keyword evidence="7" id="KW-0472">Membrane</keyword>
<dbReference type="InterPro" id="IPR027417">
    <property type="entry name" value="P-loop_NTPase"/>
</dbReference>
<dbReference type="PANTHER" id="PTHR43297:SF2">
    <property type="entry name" value="DIPEPTIDE TRANSPORT ATP-BINDING PROTEIN DPPD"/>
    <property type="match status" value="1"/>
</dbReference>
<dbReference type="CDD" id="cd03257">
    <property type="entry name" value="ABC_NikE_OppD_transporters"/>
    <property type="match status" value="1"/>
</dbReference>
<evidence type="ECO:0000313" key="10">
    <source>
        <dbReference type="Proteomes" id="UP001321786"/>
    </source>
</evidence>
<keyword evidence="10" id="KW-1185">Reference proteome</keyword>
<comment type="similarity">
    <text evidence="2">Belongs to the ABC transporter superfamily.</text>
</comment>
<evidence type="ECO:0000256" key="2">
    <source>
        <dbReference type="ARBA" id="ARBA00005417"/>
    </source>
</evidence>
<dbReference type="PROSITE" id="PS00211">
    <property type="entry name" value="ABC_TRANSPORTER_1"/>
    <property type="match status" value="1"/>
</dbReference>
<dbReference type="InterPro" id="IPR003593">
    <property type="entry name" value="AAA+_ATPase"/>
</dbReference>
<reference evidence="9 10" key="1">
    <citation type="submission" date="2023-08" db="EMBL/GenBank/DDBJ databases">
        <title>Helicovermis profunda gen. nov., sp. nov., a novel mesophilic, fermentative bacterium within the Bacillota from a deep-sea hydrothermal vent chimney.</title>
        <authorList>
            <person name="Miyazaki U."/>
            <person name="Mizutani D."/>
            <person name="Hashimoto Y."/>
            <person name="Tame A."/>
            <person name="Sawayama S."/>
            <person name="Miyazaki J."/>
            <person name="Takai K."/>
            <person name="Nakagawa S."/>
        </authorList>
    </citation>
    <scope>NUCLEOTIDE SEQUENCE [LARGE SCALE GENOMIC DNA]</scope>
    <source>
        <strain evidence="9 10">S502</strain>
    </source>
</reference>
<feature type="domain" description="ABC transporter" evidence="8">
    <location>
        <begin position="7"/>
        <end position="255"/>
    </location>
</feature>
<evidence type="ECO:0000256" key="7">
    <source>
        <dbReference type="ARBA" id="ARBA00023136"/>
    </source>
</evidence>
<dbReference type="GO" id="GO:0005524">
    <property type="term" value="F:ATP binding"/>
    <property type="evidence" value="ECO:0007669"/>
    <property type="project" value="UniProtKB-KW"/>
</dbReference>
<evidence type="ECO:0000259" key="8">
    <source>
        <dbReference type="PROSITE" id="PS50893"/>
    </source>
</evidence>
<keyword evidence="5" id="KW-0547">Nucleotide-binding</keyword>
<dbReference type="NCBIfam" id="TIGR01727">
    <property type="entry name" value="oligo_HPY"/>
    <property type="match status" value="1"/>
</dbReference>
<dbReference type="GO" id="GO:0016887">
    <property type="term" value="F:ATP hydrolysis activity"/>
    <property type="evidence" value="ECO:0007669"/>
    <property type="project" value="InterPro"/>
</dbReference>
<dbReference type="Pfam" id="PF08352">
    <property type="entry name" value="oligo_HPY"/>
    <property type="match status" value="1"/>
</dbReference>
<proteinExistence type="inferred from homology"/>
<dbReference type="InterPro" id="IPR017871">
    <property type="entry name" value="ABC_transporter-like_CS"/>
</dbReference>
<dbReference type="SUPFAM" id="SSF52540">
    <property type="entry name" value="P-loop containing nucleoside triphosphate hydrolases"/>
    <property type="match status" value="1"/>
</dbReference>
<dbReference type="InterPro" id="IPR013563">
    <property type="entry name" value="Oligopep_ABC_C"/>
</dbReference>
<dbReference type="PROSITE" id="PS50893">
    <property type="entry name" value="ABC_TRANSPORTER_2"/>
    <property type="match status" value="1"/>
</dbReference>
<gene>
    <name evidence="9" type="ORF">HLPR_04690</name>
</gene>
<evidence type="ECO:0000256" key="6">
    <source>
        <dbReference type="ARBA" id="ARBA00022840"/>
    </source>
</evidence>
<dbReference type="Gene3D" id="3.40.50.300">
    <property type="entry name" value="P-loop containing nucleotide triphosphate hydrolases"/>
    <property type="match status" value="1"/>
</dbReference>
<accession>A0AAU9E4E8</accession>
<keyword evidence="3" id="KW-0813">Transport</keyword>
<dbReference type="SMART" id="SM00382">
    <property type="entry name" value="AAA"/>
    <property type="match status" value="1"/>
</dbReference>
<evidence type="ECO:0000256" key="1">
    <source>
        <dbReference type="ARBA" id="ARBA00004202"/>
    </source>
</evidence>
<dbReference type="EMBL" id="AP028654">
    <property type="protein sequence ID" value="BEP28138.1"/>
    <property type="molecule type" value="Genomic_DNA"/>
</dbReference>
<dbReference type="InterPro" id="IPR050388">
    <property type="entry name" value="ABC_Ni/Peptide_Import"/>
</dbReference>
<dbReference type="GO" id="GO:0015833">
    <property type="term" value="P:peptide transport"/>
    <property type="evidence" value="ECO:0007669"/>
    <property type="project" value="InterPro"/>
</dbReference>
<dbReference type="PANTHER" id="PTHR43297">
    <property type="entry name" value="OLIGOPEPTIDE TRANSPORT ATP-BINDING PROTEIN APPD"/>
    <property type="match status" value="1"/>
</dbReference>
<dbReference type="KEGG" id="hprf:HLPR_04690"/>
<name>A0AAU9E4E8_9FIRM</name>
<evidence type="ECO:0000256" key="3">
    <source>
        <dbReference type="ARBA" id="ARBA00022448"/>
    </source>
</evidence>
<evidence type="ECO:0000256" key="5">
    <source>
        <dbReference type="ARBA" id="ARBA00022741"/>
    </source>
</evidence>